<dbReference type="InterPro" id="IPR029058">
    <property type="entry name" value="AB_hydrolase_fold"/>
</dbReference>
<sequence length="345" mass="36534">MTPIWPALPPSNPVSAPDATQMSSTDMRSEQGTDVTRLAVSADLRDSFERLKAELLTDLGPAEIEPYRQLAERRAPELATLANTFGMEWEDLSLEGGVEVTRLWPRGSVAKERSGTIVFLHGGGLIAGCRADGLDVVLEPAAALSVEVWTVEYGLAPSTRFADAVEQCLTAVDAALSAGSGPVVIAGQSAGGGLAAAVTLLDRDRTGGRLAGQLLICPMLHPASDTTSMLQFESDPLWSRISNATAWRAAQGKAEQHTGIGPAGQHERLDALPPTFLDSGSAEVFRDDIVSFASRLWAAGVPTELHVWEGGYHGFDGVEPLAPVSRQSRTARTTWLGRLLSGGIS</sequence>
<accession>A0A3L7ITF3</accession>
<keyword evidence="1 4" id="KW-0378">Hydrolase</keyword>
<dbReference type="PANTHER" id="PTHR48081">
    <property type="entry name" value="AB HYDROLASE SUPERFAMILY PROTEIN C4A8.06C"/>
    <property type="match status" value="1"/>
</dbReference>
<feature type="domain" description="Alpha/beta hydrolase fold-3" evidence="3">
    <location>
        <begin position="117"/>
        <end position="315"/>
    </location>
</feature>
<protein>
    <submittedName>
        <fullName evidence="4">Alpha/beta fold hydrolase</fullName>
    </submittedName>
</protein>
<dbReference type="GO" id="GO:0016787">
    <property type="term" value="F:hydrolase activity"/>
    <property type="evidence" value="ECO:0007669"/>
    <property type="project" value="UniProtKB-KW"/>
</dbReference>
<dbReference type="EMBL" id="RCWJ01000004">
    <property type="protein sequence ID" value="RLQ81449.1"/>
    <property type="molecule type" value="Genomic_DNA"/>
</dbReference>
<reference evidence="4 5" key="1">
    <citation type="submission" date="2018-10" db="EMBL/GenBank/DDBJ databases">
        <authorList>
            <person name="Li J."/>
        </authorList>
    </citation>
    <scope>NUCLEOTIDE SEQUENCE [LARGE SCALE GENOMIC DNA]</scope>
    <source>
        <strain evidence="4 5">ZD1-4</strain>
    </source>
</reference>
<evidence type="ECO:0000256" key="1">
    <source>
        <dbReference type="ARBA" id="ARBA00022801"/>
    </source>
</evidence>
<feature type="compositionally biased region" description="Polar residues" evidence="2">
    <location>
        <begin position="18"/>
        <end position="33"/>
    </location>
</feature>
<gene>
    <name evidence="4" type="ORF">D9V28_13940</name>
</gene>
<dbReference type="SUPFAM" id="SSF53474">
    <property type="entry name" value="alpha/beta-Hydrolases"/>
    <property type="match status" value="1"/>
</dbReference>
<dbReference type="OrthoDB" id="9803828at2"/>
<keyword evidence="5" id="KW-1185">Reference proteome</keyword>
<dbReference type="PANTHER" id="PTHR48081:SF8">
    <property type="entry name" value="ALPHA_BETA HYDROLASE FOLD-3 DOMAIN-CONTAINING PROTEIN-RELATED"/>
    <property type="match status" value="1"/>
</dbReference>
<dbReference type="Gene3D" id="3.40.50.1820">
    <property type="entry name" value="alpha/beta hydrolase"/>
    <property type="match status" value="1"/>
</dbReference>
<evidence type="ECO:0000259" key="3">
    <source>
        <dbReference type="Pfam" id="PF07859"/>
    </source>
</evidence>
<dbReference type="Pfam" id="PF07859">
    <property type="entry name" value="Abhydrolase_3"/>
    <property type="match status" value="1"/>
</dbReference>
<dbReference type="InterPro" id="IPR050300">
    <property type="entry name" value="GDXG_lipolytic_enzyme"/>
</dbReference>
<dbReference type="AlphaFoldDB" id="A0A3L7ITF3"/>
<evidence type="ECO:0000313" key="4">
    <source>
        <dbReference type="EMBL" id="RLQ81449.1"/>
    </source>
</evidence>
<comment type="caution">
    <text evidence="4">The sequence shown here is derived from an EMBL/GenBank/DDBJ whole genome shotgun (WGS) entry which is preliminary data.</text>
</comment>
<feature type="region of interest" description="Disordered" evidence="2">
    <location>
        <begin position="1"/>
        <end position="33"/>
    </location>
</feature>
<proteinExistence type="predicted"/>
<name>A0A3L7ITF3_9MICO</name>
<evidence type="ECO:0000313" key="5">
    <source>
        <dbReference type="Proteomes" id="UP000282460"/>
    </source>
</evidence>
<dbReference type="Proteomes" id="UP000282460">
    <property type="component" value="Unassembled WGS sequence"/>
</dbReference>
<feature type="compositionally biased region" description="Pro residues" evidence="2">
    <location>
        <begin position="1"/>
        <end position="12"/>
    </location>
</feature>
<dbReference type="InterPro" id="IPR013094">
    <property type="entry name" value="AB_hydrolase_3"/>
</dbReference>
<organism evidence="4 5">
    <name type="scientific">Mycetocola zhadangensis</name>
    <dbReference type="NCBI Taxonomy" id="1164595"/>
    <lineage>
        <taxon>Bacteria</taxon>
        <taxon>Bacillati</taxon>
        <taxon>Actinomycetota</taxon>
        <taxon>Actinomycetes</taxon>
        <taxon>Micrococcales</taxon>
        <taxon>Microbacteriaceae</taxon>
        <taxon>Mycetocola</taxon>
    </lineage>
</organism>
<evidence type="ECO:0000256" key="2">
    <source>
        <dbReference type="SAM" id="MobiDB-lite"/>
    </source>
</evidence>